<reference evidence="9 10" key="1">
    <citation type="submission" date="2024-01" db="EMBL/GenBank/DDBJ databases">
        <title>The genomes of 5 underutilized Papilionoideae crops provide insights into root nodulation and disease resistanc.</title>
        <authorList>
            <person name="Jiang F."/>
        </authorList>
    </citation>
    <scope>NUCLEOTIDE SEQUENCE [LARGE SCALE GENOMIC DNA]</scope>
    <source>
        <strain evidence="9">LVBAO_FW01</strain>
        <tissue evidence="9">Leaves</tissue>
    </source>
</reference>
<evidence type="ECO:0000259" key="8">
    <source>
        <dbReference type="Pfam" id="PF06454"/>
    </source>
</evidence>
<accession>A0AAN9KQB9</accession>
<proteinExistence type="inferred from homology"/>
<feature type="domain" description="THH1/TOM1/TOM3" evidence="8">
    <location>
        <begin position="163"/>
        <end position="309"/>
    </location>
</feature>
<feature type="transmembrane region" description="Helical" evidence="7">
    <location>
        <begin position="52"/>
        <end position="75"/>
    </location>
</feature>
<dbReference type="InterPro" id="IPR040226">
    <property type="entry name" value="THH1/TOM1/TOM3"/>
</dbReference>
<gene>
    <name evidence="9" type="ORF">VNO77_29872</name>
</gene>
<name>A0AAN9KQB9_CANGL</name>
<sequence>MTRHWNCFTVDLIVFNVAMASVDGFLAIIAFAQVLRIHMRSEQNDWTRQKVLHLMVGTSNLGYFIYFTTTVFATYNGWLCWSGACGFILTASPKVLFLAVFLLLLSFWVDLCHQEDEEEEEEDNVENRMQPALLDGIKSEHDSAPMKDYRRCCSISGVHIGSRQKYVIVIVVLIFVVMMSCAMLIWIGDPINPSVVAKVYETFLAVMVLTLAGVLGCYGLLLFFRLRKVRSEKASLEKWKVVTLAIISVICFSSSASVALNTDIPLFYHCHLKIIYGDKAFVFLILYYFIGSSLPSAYLLWIIRELPPPVTDSIPEQPRTITFISHAHEASGSNQPLLWGSCNKFKENQLLLVFFLLLRDPSNSNSSCCDLNTLSDLEGIFIKMESSNP</sequence>
<comment type="similarity">
    <text evidence="2">Belongs to the plant tobamovirus multiplication TOM1 protein family.</text>
</comment>
<protein>
    <recommendedName>
        <fullName evidence="8">THH1/TOM1/TOM3 domain-containing protein</fullName>
    </recommendedName>
</protein>
<dbReference type="Proteomes" id="UP001367508">
    <property type="component" value="Unassembled WGS sequence"/>
</dbReference>
<evidence type="ECO:0000256" key="4">
    <source>
        <dbReference type="ARBA" id="ARBA00022692"/>
    </source>
</evidence>
<dbReference type="AlphaFoldDB" id="A0AAN9KQB9"/>
<dbReference type="PANTHER" id="PTHR31142">
    <property type="entry name" value="TOBAMOVIRUS MULTIPLICATION PROTEIN 1-LIKE ISOFORM X1"/>
    <property type="match status" value="1"/>
</dbReference>
<dbReference type="GO" id="GO:0005774">
    <property type="term" value="C:vacuolar membrane"/>
    <property type="evidence" value="ECO:0007669"/>
    <property type="project" value="UniProtKB-SubCell"/>
</dbReference>
<keyword evidence="6 7" id="KW-0472">Membrane</keyword>
<feature type="transmembrane region" description="Helical" evidence="7">
    <location>
        <begin position="241"/>
        <end position="260"/>
    </location>
</feature>
<comment type="caution">
    <text evidence="9">The sequence shown here is derived from an EMBL/GenBank/DDBJ whole genome shotgun (WGS) entry which is preliminary data.</text>
</comment>
<dbReference type="Pfam" id="PF06454">
    <property type="entry name" value="THH1_TOM1-3_dom"/>
    <property type="match status" value="2"/>
</dbReference>
<evidence type="ECO:0000256" key="6">
    <source>
        <dbReference type="ARBA" id="ARBA00023136"/>
    </source>
</evidence>
<organism evidence="9 10">
    <name type="scientific">Canavalia gladiata</name>
    <name type="common">Sword bean</name>
    <name type="synonym">Dolichos gladiatus</name>
    <dbReference type="NCBI Taxonomy" id="3824"/>
    <lineage>
        <taxon>Eukaryota</taxon>
        <taxon>Viridiplantae</taxon>
        <taxon>Streptophyta</taxon>
        <taxon>Embryophyta</taxon>
        <taxon>Tracheophyta</taxon>
        <taxon>Spermatophyta</taxon>
        <taxon>Magnoliopsida</taxon>
        <taxon>eudicotyledons</taxon>
        <taxon>Gunneridae</taxon>
        <taxon>Pentapetalae</taxon>
        <taxon>rosids</taxon>
        <taxon>fabids</taxon>
        <taxon>Fabales</taxon>
        <taxon>Fabaceae</taxon>
        <taxon>Papilionoideae</taxon>
        <taxon>50 kb inversion clade</taxon>
        <taxon>NPAAA clade</taxon>
        <taxon>indigoferoid/millettioid clade</taxon>
        <taxon>Phaseoleae</taxon>
        <taxon>Canavalia</taxon>
    </lineage>
</organism>
<dbReference type="EMBL" id="JAYMYQ010000007">
    <property type="protein sequence ID" value="KAK7320422.1"/>
    <property type="molecule type" value="Genomic_DNA"/>
</dbReference>
<evidence type="ECO:0000256" key="7">
    <source>
        <dbReference type="SAM" id="Phobius"/>
    </source>
</evidence>
<dbReference type="PANTHER" id="PTHR31142:SF26">
    <property type="entry name" value="THH1_TOM1_TOM3 DOMAIN-CONTAINING PROTEIN"/>
    <property type="match status" value="1"/>
</dbReference>
<feature type="transmembrane region" description="Helical" evidence="7">
    <location>
        <begin position="12"/>
        <end position="32"/>
    </location>
</feature>
<dbReference type="InterPro" id="IPR009457">
    <property type="entry name" value="THH1/TOM1/TOM3_dom"/>
</dbReference>
<evidence type="ECO:0000313" key="10">
    <source>
        <dbReference type="Proteomes" id="UP001367508"/>
    </source>
</evidence>
<evidence type="ECO:0000313" key="9">
    <source>
        <dbReference type="EMBL" id="KAK7320422.1"/>
    </source>
</evidence>
<evidence type="ECO:0000256" key="2">
    <source>
        <dbReference type="ARBA" id="ARBA00006779"/>
    </source>
</evidence>
<feature type="transmembrane region" description="Helical" evidence="7">
    <location>
        <begin position="166"/>
        <end position="187"/>
    </location>
</feature>
<feature type="transmembrane region" description="Helical" evidence="7">
    <location>
        <begin position="81"/>
        <end position="105"/>
    </location>
</feature>
<feature type="transmembrane region" description="Helical" evidence="7">
    <location>
        <begin position="199"/>
        <end position="221"/>
    </location>
</feature>
<keyword evidence="4 7" id="KW-0812">Transmembrane</keyword>
<evidence type="ECO:0000256" key="1">
    <source>
        <dbReference type="ARBA" id="ARBA00004128"/>
    </source>
</evidence>
<evidence type="ECO:0000256" key="3">
    <source>
        <dbReference type="ARBA" id="ARBA00022554"/>
    </source>
</evidence>
<evidence type="ECO:0000256" key="5">
    <source>
        <dbReference type="ARBA" id="ARBA00022989"/>
    </source>
</evidence>
<keyword evidence="3" id="KW-0926">Vacuole</keyword>
<keyword evidence="5 7" id="KW-1133">Transmembrane helix</keyword>
<comment type="subcellular location">
    <subcellularLocation>
        <location evidence="1">Vacuole membrane</location>
        <topology evidence="1">Multi-pass membrane protein</topology>
    </subcellularLocation>
</comment>
<keyword evidence="10" id="KW-1185">Reference proteome</keyword>
<feature type="domain" description="THH1/TOM1/TOM3" evidence="8">
    <location>
        <begin position="16"/>
        <end position="115"/>
    </location>
</feature>
<feature type="transmembrane region" description="Helical" evidence="7">
    <location>
        <begin position="280"/>
        <end position="303"/>
    </location>
</feature>